<protein>
    <submittedName>
        <fullName evidence="3">Lipopolysaccharide core biosynthesis protein lpsA</fullName>
    </submittedName>
</protein>
<dbReference type="Pfam" id="PF05686">
    <property type="entry name" value="Glyco_transf_90"/>
    <property type="match status" value="1"/>
</dbReference>
<keyword evidence="4" id="KW-1185">Reference proteome</keyword>
<dbReference type="Proteomes" id="UP000053675">
    <property type="component" value="Unassembled WGS sequence"/>
</dbReference>
<proteinExistence type="predicted"/>
<evidence type="ECO:0000259" key="2">
    <source>
        <dbReference type="SMART" id="SM00672"/>
    </source>
</evidence>
<feature type="domain" description="Glycosyl transferase CAP10" evidence="2">
    <location>
        <begin position="86"/>
        <end position="310"/>
    </location>
</feature>
<dbReference type="InterPro" id="IPR051091">
    <property type="entry name" value="O-Glucosyltr/Glycosyltrsf_90"/>
</dbReference>
<organism evidence="3 4">
    <name type="scientific">Nitratireductor basaltis</name>
    <dbReference type="NCBI Taxonomy" id="472175"/>
    <lineage>
        <taxon>Bacteria</taxon>
        <taxon>Pseudomonadati</taxon>
        <taxon>Pseudomonadota</taxon>
        <taxon>Alphaproteobacteria</taxon>
        <taxon>Hyphomicrobiales</taxon>
        <taxon>Phyllobacteriaceae</taxon>
        <taxon>Nitratireductor</taxon>
    </lineage>
</organism>
<evidence type="ECO:0000313" key="3">
    <source>
        <dbReference type="EMBL" id="KFB10830.1"/>
    </source>
</evidence>
<dbReference type="AlphaFoldDB" id="A0A084UCZ4"/>
<reference evidence="3 4" key="1">
    <citation type="submission" date="2014-05" db="EMBL/GenBank/DDBJ databases">
        <title>Draft Genome Sequence of Nitratireductor basaltis Strain UMTGB225, A Marine Bacterium Isolated from Green Barrel Tunicate.</title>
        <authorList>
            <person name="Gan H.Y."/>
        </authorList>
    </citation>
    <scope>NUCLEOTIDE SEQUENCE [LARGE SCALE GENOMIC DNA]</scope>
    <source>
        <strain evidence="3 4">UMTGB225</strain>
    </source>
</reference>
<dbReference type="PATRIC" id="fig|472175.3.peg.1877"/>
<dbReference type="STRING" id="472175.EL18_01870"/>
<name>A0A084UCZ4_9HYPH</name>
<dbReference type="GO" id="GO:0016740">
    <property type="term" value="F:transferase activity"/>
    <property type="evidence" value="ECO:0007669"/>
    <property type="project" value="UniProtKB-KW"/>
</dbReference>
<dbReference type="EMBL" id="JMQM01000001">
    <property type="protein sequence ID" value="KFB10830.1"/>
    <property type="molecule type" value="Genomic_DNA"/>
</dbReference>
<keyword evidence="1" id="KW-0808">Transferase</keyword>
<dbReference type="RefSeq" id="WP_051913946.1">
    <property type="nucleotide sequence ID" value="NZ_JMQM01000001.1"/>
</dbReference>
<dbReference type="PANTHER" id="PTHR12203">
    <property type="entry name" value="KDEL LYS-ASP-GLU-LEU CONTAINING - RELATED"/>
    <property type="match status" value="1"/>
</dbReference>
<evidence type="ECO:0000256" key="1">
    <source>
        <dbReference type="ARBA" id="ARBA00022679"/>
    </source>
</evidence>
<dbReference type="InterPro" id="IPR006598">
    <property type="entry name" value="CAP10"/>
</dbReference>
<dbReference type="PANTHER" id="PTHR12203:SF35">
    <property type="entry name" value="PROTEIN O-GLUCOSYLTRANSFERASE 1"/>
    <property type="match status" value="1"/>
</dbReference>
<dbReference type="eggNOG" id="ENOG502Z7XI">
    <property type="taxonomic scope" value="Bacteria"/>
</dbReference>
<dbReference type="SMART" id="SM00672">
    <property type="entry name" value="CAP10"/>
    <property type="match status" value="1"/>
</dbReference>
<comment type="caution">
    <text evidence="3">The sequence shown here is derived from an EMBL/GenBank/DDBJ whole genome shotgun (WGS) entry which is preliminary data.</text>
</comment>
<accession>A0A084UCZ4</accession>
<sequence>MGIANRMRSPARRVGFYGAAIARELIPNLIWAMRKERWFAEVARTGVDEELRLRVNYYNKLAQGAELGMHAVRLDDVPRGASYYYFDLRRDICAFKQTLRLHPLFGDIAYVPDVPSIVKSRPVGSENTRSVLLKLNRLRHFQLFRDPFSFEQKAPHAVWRGSAHSRVRRELIARHGMRRDHDIGHAGVPRDGLVPTQRLLPQEQMRFRYIISVEGNDVATNTQWIMASNSICLMPKPRFETWFMEGRLQPFVHYVPLNDDLSDLDERIAWCEENRDDAREIVANAQSHVAKFYDDRREALISLLVLQKYFERTGQIEPSPFSTEIFD</sequence>
<evidence type="ECO:0000313" key="4">
    <source>
        <dbReference type="Proteomes" id="UP000053675"/>
    </source>
</evidence>
<gene>
    <name evidence="3" type="ORF">EL18_01870</name>
</gene>